<reference evidence="1 2" key="1">
    <citation type="journal article" date="2013" name="BMC Genomics">
        <title>Reconstruction of the lipid metabolism for the microalga Monoraphidium neglectum from its genome sequence reveals characteristics suitable for biofuel production.</title>
        <authorList>
            <person name="Bogen C."/>
            <person name="Al-Dilaimi A."/>
            <person name="Albersmeier A."/>
            <person name="Wichmann J."/>
            <person name="Grundmann M."/>
            <person name="Rupp O."/>
            <person name="Lauersen K.J."/>
            <person name="Blifernez-Klassen O."/>
            <person name="Kalinowski J."/>
            <person name="Goesmann A."/>
            <person name="Mussgnug J.H."/>
            <person name="Kruse O."/>
        </authorList>
    </citation>
    <scope>NUCLEOTIDE SEQUENCE [LARGE SCALE GENOMIC DNA]</scope>
    <source>
        <strain evidence="1 2">SAG 48.87</strain>
    </source>
</reference>
<dbReference type="Proteomes" id="UP000054498">
    <property type="component" value="Unassembled WGS sequence"/>
</dbReference>
<organism evidence="1 2">
    <name type="scientific">Monoraphidium neglectum</name>
    <dbReference type="NCBI Taxonomy" id="145388"/>
    <lineage>
        <taxon>Eukaryota</taxon>
        <taxon>Viridiplantae</taxon>
        <taxon>Chlorophyta</taxon>
        <taxon>core chlorophytes</taxon>
        <taxon>Chlorophyceae</taxon>
        <taxon>CS clade</taxon>
        <taxon>Sphaeropleales</taxon>
        <taxon>Selenastraceae</taxon>
        <taxon>Monoraphidium</taxon>
    </lineage>
</organism>
<dbReference type="KEGG" id="mng:MNEG_5119"/>
<dbReference type="GeneID" id="25737996"/>
<dbReference type="RefSeq" id="XP_013901860.1">
    <property type="nucleotide sequence ID" value="XM_014046406.1"/>
</dbReference>
<accession>A0A0D2NBH7</accession>
<evidence type="ECO:0000313" key="2">
    <source>
        <dbReference type="Proteomes" id="UP000054498"/>
    </source>
</evidence>
<sequence>MFAECKASQCYPKLLGLVASTPVGCLPYVNSCGAGAAFCSTGSSCVGGACVAGPGATSSGGGGATATPQQACAAARAQQHACSADRTPLVAADGAKLGYGVPDGAECYESASFKCCAVASSDAAAPQVASIVQSCKGAAIFESAVAGLVNGTTALLNSVFSAGNNTTAAAAPGAAGGQQPALLTPLLQGVAGMVTNMSQALLAPLGIRVNSTSPEARAARAAAPPPPPPSYLQYVNSASPRGSFAAALVGSALLLALAL</sequence>
<gene>
    <name evidence="1" type="ORF">MNEG_5119</name>
</gene>
<name>A0A0D2NBH7_9CHLO</name>
<keyword evidence="2" id="KW-1185">Reference proteome</keyword>
<dbReference type="OrthoDB" id="10645609at2759"/>
<dbReference type="AlphaFoldDB" id="A0A0D2NBH7"/>
<dbReference type="EMBL" id="KK100966">
    <property type="protein sequence ID" value="KIZ02841.1"/>
    <property type="molecule type" value="Genomic_DNA"/>
</dbReference>
<evidence type="ECO:0000313" key="1">
    <source>
        <dbReference type="EMBL" id="KIZ02841.1"/>
    </source>
</evidence>
<proteinExistence type="predicted"/>
<protein>
    <submittedName>
        <fullName evidence="1">Uncharacterized protein</fullName>
    </submittedName>
</protein>